<keyword evidence="4" id="KW-0012">Acyltransferase</keyword>
<protein>
    <recommendedName>
        <fullName evidence="6">N-acetyltransferase domain-containing protein</fullName>
    </recommendedName>
</protein>
<accession>A0A2H6CWJ9</accession>
<evidence type="ECO:0000313" key="8">
    <source>
        <dbReference type="Proteomes" id="UP000236214"/>
    </source>
</evidence>
<dbReference type="AlphaFoldDB" id="A0A2H6CWJ9"/>
<dbReference type="GO" id="GO:0016747">
    <property type="term" value="F:acyltransferase activity, transferring groups other than amino-acyl groups"/>
    <property type="evidence" value="ECO:0007669"/>
    <property type="project" value="InterPro"/>
</dbReference>
<evidence type="ECO:0000256" key="1">
    <source>
        <dbReference type="ARBA" id="ARBA00022491"/>
    </source>
</evidence>
<sequence length="192" mass="22631">MKKYFYNSFVYSDKIAVFDCDNKRLNDFFHNEAATLEEYGLGNTTLFLDDNKEKIQGFYTLSLKNLDIDYLKGYQNFKSFMGSRFGNELIQRFNTKSFPVLEIMCFGVAKEFQRQYVGAEMLGAIYQDVLDFRFHYTLPVNSIYIDALYEATEFYKDLGFEFVALSDKENNSLNFYPMMINLTKINDIIYNN</sequence>
<comment type="catalytic activity">
    <reaction evidence="5">
        <text>glycyl-tRNA(Gly) + acetyl-CoA = N-acetylglycyl-tRNA(Gly) + CoA + H(+)</text>
        <dbReference type="Rhea" id="RHEA:81867"/>
        <dbReference type="Rhea" id="RHEA-COMP:9683"/>
        <dbReference type="Rhea" id="RHEA-COMP:19766"/>
        <dbReference type="ChEBI" id="CHEBI:15378"/>
        <dbReference type="ChEBI" id="CHEBI:57287"/>
        <dbReference type="ChEBI" id="CHEBI:57288"/>
        <dbReference type="ChEBI" id="CHEBI:78522"/>
        <dbReference type="ChEBI" id="CHEBI:232036"/>
    </reaction>
</comment>
<keyword evidence="3" id="KW-0808">Transferase</keyword>
<proteinExistence type="predicted"/>
<name>A0A2H6CWJ9_TETHA</name>
<dbReference type="Proteomes" id="UP000236214">
    <property type="component" value="Unassembled WGS sequence"/>
</dbReference>
<keyword evidence="2" id="KW-1277">Toxin-antitoxin system</keyword>
<evidence type="ECO:0000313" key="7">
    <source>
        <dbReference type="EMBL" id="GBD69360.1"/>
    </source>
</evidence>
<reference evidence="7 8" key="1">
    <citation type="submission" date="2016-05" db="EMBL/GenBank/DDBJ databases">
        <title>Whole genome sequencing of Tetragenococcus halophilus subsp. halophilus NISL 7118.</title>
        <authorList>
            <person name="Shiwa Y."/>
            <person name="Nishimura I."/>
            <person name="Yoshikawa H."/>
            <person name="Koyama Y."/>
            <person name="Oguma T."/>
        </authorList>
    </citation>
    <scope>NUCLEOTIDE SEQUENCE [LARGE SCALE GENOMIC DNA]</scope>
    <source>
        <strain evidence="7 8">NISL 7118</strain>
    </source>
</reference>
<evidence type="ECO:0000256" key="5">
    <source>
        <dbReference type="ARBA" id="ARBA00049880"/>
    </source>
</evidence>
<feature type="domain" description="N-acetyltransferase" evidence="6">
    <location>
        <begin position="15"/>
        <end position="183"/>
    </location>
</feature>
<dbReference type="RefSeq" id="WP_061841435.1">
    <property type="nucleotide sequence ID" value="NZ_BDEC01000207.1"/>
</dbReference>
<evidence type="ECO:0000259" key="6">
    <source>
        <dbReference type="PROSITE" id="PS51186"/>
    </source>
</evidence>
<dbReference type="InterPro" id="IPR000182">
    <property type="entry name" value="GNAT_dom"/>
</dbReference>
<dbReference type="InterPro" id="IPR016181">
    <property type="entry name" value="Acyl_CoA_acyltransferase"/>
</dbReference>
<dbReference type="SUPFAM" id="SSF55729">
    <property type="entry name" value="Acyl-CoA N-acyltransferases (Nat)"/>
    <property type="match status" value="1"/>
</dbReference>
<comment type="caution">
    <text evidence="7">The sequence shown here is derived from an EMBL/GenBank/DDBJ whole genome shotgun (WGS) entry which is preliminary data.</text>
</comment>
<evidence type="ECO:0000256" key="3">
    <source>
        <dbReference type="ARBA" id="ARBA00022679"/>
    </source>
</evidence>
<dbReference type="PANTHER" id="PTHR36449">
    <property type="entry name" value="ACETYLTRANSFERASE-RELATED"/>
    <property type="match status" value="1"/>
</dbReference>
<dbReference type="Gene3D" id="3.40.630.30">
    <property type="match status" value="1"/>
</dbReference>
<gene>
    <name evidence="7" type="ORF">TEHN7118_2166</name>
</gene>
<keyword evidence="1" id="KW-0678">Repressor</keyword>
<organism evidence="7 8">
    <name type="scientific">Tetragenococcus halophilus subsp. halophilus</name>
    <dbReference type="NCBI Taxonomy" id="1513897"/>
    <lineage>
        <taxon>Bacteria</taxon>
        <taxon>Bacillati</taxon>
        <taxon>Bacillota</taxon>
        <taxon>Bacilli</taxon>
        <taxon>Lactobacillales</taxon>
        <taxon>Enterococcaceae</taxon>
        <taxon>Tetragenococcus</taxon>
    </lineage>
</organism>
<dbReference type="PROSITE" id="PS51186">
    <property type="entry name" value="GNAT"/>
    <property type="match status" value="1"/>
</dbReference>
<dbReference type="EMBL" id="BDEC01000207">
    <property type="protein sequence ID" value="GBD69360.1"/>
    <property type="molecule type" value="Genomic_DNA"/>
</dbReference>
<evidence type="ECO:0000256" key="2">
    <source>
        <dbReference type="ARBA" id="ARBA00022649"/>
    </source>
</evidence>
<evidence type="ECO:0000256" key="4">
    <source>
        <dbReference type="ARBA" id="ARBA00023315"/>
    </source>
</evidence>
<dbReference type="PANTHER" id="PTHR36449:SF1">
    <property type="entry name" value="ACETYLTRANSFERASE"/>
    <property type="match status" value="1"/>
</dbReference>
<keyword evidence="8" id="KW-1185">Reference proteome</keyword>